<dbReference type="RefSeq" id="WP_024763195.1">
    <property type="nucleotide sequence ID" value="NZ_CP049140.1"/>
</dbReference>
<reference evidence="2 3" key="1">
    <citation type="submission" date="2020-02" db="EMBL/GenBank/DDBJ databases">
        <title>Integrative conjugative elements (ICEs) and plasmids drive adaptation of Pseudomonas nitroreducens strain HBP1 to wastewater environment.</title>
        <authorList>
            <person name="Sentchilo V."/>
            <person name="Carraro N."/>
            <person name="Bertelli C."/>
            <person name="van der Meer J.R."/>
        </authorList>
    </citation>
    <scope>NUCLEOTIDE SEQUENCE [LARGE SCALE GENOMIC DNA]</scope>
    <source>
        <strain evidence="2 3">HBP1</strain>
    </source>
</reference>
<dbReference type="AlphaFoldDB" id="A0A6G6IUT1"/>
<dbReference type="InterPro" id="IPR018306">
    <property type="entry name" value="Phage_T5_Orf172_DNA-bd"/>
</dbReference>
<feature type="domain" description="Bacteriophage T5 Orf172 DNA-binding" evidence="1">
    <location>
        <begin position="12"/>
        <end position="92"/>
    </location>
</feature>
<name>A0A6G6IUT1_PSENT</name>
<dbReference type="EMBL" id="CP049140">
    <property type="protein sequence ID" value="QIE86762.1"/>
    <property type="molecule type" value="Genomic_DNA"/>
</dbReference>
<organism evidence="2 3">
    <name type="scientific">Pseudomonas nitroreducens</name>
    <dbReference type="NCBI Taxonomy" id="46680"/>
    <lineage>
        <taxon>Bacteria</taxon>
        <taxon>Pseudomonadati</taxon>
        <taxon>Pseudomonadota</taxon>
        <taxon>Gammaproteobacteria</taxon>
        <taxon>Pseudomonadales</taxon>
        <taxon>Pseudomonadaceae</taxon>
        <taxon>Pseudomonas</taxon>
    </lineage>
</organism>
<dbReference type="Pfam" id="PF13455">
    <property type="entry name" value="MUG113"/>
    <property type="match status" value="1"/>
</dbReference>
<dbReference type="KEGG" id="pnt:G5B91_10950"/>
<protein>
    <submittedName>
        <fullName evidence="2">GIY-YIG nuclease family protein</fullName>
    </submittedName>
</protein>
<evidence type="ECO:0000313" key="2">
    <source>
        <dbReference type="EMBL" id="QIE86762.1"/>
    </source>
</evidence>
<dbReference type="Proteomes" id="UP000501063">
    <property type="component" value="Chromosome"/>
</dbReference>
<proteinExistence type="predicted"/>
<gene>
    <name evidence="2" type="ORF">G5B91_10950</name>
</gene>
<evidence type="ECO:0000313" key="3">
    <source>
        <dbReference type="Proteomes" id="UP000501063"/>
    </source>
</evidence>
<sequence>MNYGFIYCLENRAFPGIYKVGMTERSPSTRCDELSSSTSIPHPFEILFYMEVESARTVEAMAFSLFDAVRVNASREFFKLDPIELYESLKQYAMTDYVSPDFLLMQHRKVDEVSA</sequence>
<accession>A0A6G6IUT1</accession>
<dbReference type="SMART" id="SM00974">
    <property type="entry name" value="T5orf172"/>
    <property type="match status" value="1"/>
</dbReference>
<evidence type="ECO:0000259" key="1">
    <source>
        <dbReference type="SMART" id="SM00974"/>
    </source>
</evidence>